<dbReference type="Proteomes" id="UP000271469">
    <property type="component" value="Chromosome"/>
</dbReference>
<evidence type="ECO:0000313" key="1">
    <source>
        <dbReference type="EMBL" id="AZG47372.1"/>
    </source>
</evidence>
<accession>A0A3G8JSA8</accession>
<sequence length="153" mass="15932">MDHFTGEEVGMADATEPGPIDYLVVELPDGTTSLTDVMCAELTGLVDGGTVRVLDLLIVRRDDSGAVAVTELEEIGDPGLDALRGSVAEILALEDIENVAAAVAPGRSAVVIIWEYLCARRFACAAASSGARLVAQGRIPTQAIVATLEADDH</sequence>
<name>A0A3G8JSA8_9ACTN</name>
<dbReference type="InterPro" id="IPR046288">
    <property type="entry name" value="DUF6325"/>
</dbReference>
<dbReference type="AlphaFoldDB" id="A0A3G8JSA8"/>
<dbReference type="RefSeq" id="WP_124709744.1">
    <property type="nucleotide sequence ID" value="NZ_CP033972.1"/>
</dbReference>
<evidence type="ECO:0000313" key="2">
    <source>
        <dbReference type="Proteomes" id="UP000271469"/>
    </source>
</evidence>
<gene>
    <name evidence="1" type="ORF">D7316_03981</name>
</gene>
<dbReference type="EMBL" id="CP033972">
    <property type="protein sequence ID" value="AZG47372.1"/>
    <property type="molecule type" value="Genomic_DNA"/>
</dbReference>
<dbReference type="OrthoDB" id="1779644at2"/>
<keyword evidence="2" id="KW-1185">Reference proteome</keyword>
<organism evidence="1 2">
    <name type="scientific">Gordonia insulae</name>
    <dbReference type="NCBI Taxonomy" id="2420509"/>
    <lineage>
        <taxon>Bacteria</taxon>
        <taxon>Bacillati</taxon>
        <taxon>Actinomycetota</taxon>
        <taxon>Actinomycetes</taxon>
        <taxon>Mycobacteriales</taxon>
        <taxon>Gordoniaceae</taxon>
        <taxon>Gordonia</taxon>
    </lineage>
</organism>
<proteinExistence type="predicted"/>
<evidence type="ECO:0008006" key="3">
    <source>
        <dbReference type="Google" id="ProtNLM"/>
    </source>
</evidence>
<protein>
    <recommendedName>
        <fullName evidence="3">DUF1269 domain-containing protein</fullName>
    </recommendedName>
</protein>
<dbReference type="KEGG" id="gom:D7316_03981"/>
<reference evidence="1 2" key="1">
    <citation type="submission" date="2018-11" db="EMBL/GenBank/DDBJ databases">
        <title>Gordonia insulae sp. nov., isolated from an island soil.</title>
        <authorList>
            <person name="Kim Y.S."/>
            <person name="Kim S.B."/>
        </authorList>
    </citation>
    <scope>NUCLEOTIDE SEQUENCE [LARGE SCALE GENOMIC DNA]</scope>
    <source>
        <strain evidence="1 2">MMS17-SY073</strain>
    </source>
</reference>
<dbReference type="Pfam" id="PF19850">
    <property type="entry name" value="DUF6325"/>
    <property type="match status" value="1"/>
</dbReference>